<proteinExistence type="predicted"/>
<dbReference type="EMBL" id="CP010415">
    <property type="protein sequence ID" value="AJE20324.1"/>
    <property type="molecule type" value="Genomic_DNA"/>
</dbReference>
<dbReference type="Proteomes" id="UP000068210">
    <property type="component" value="Chromosome"/>
</dbReference>
<organism evidence="1 2">
    <name type="scientific">Azotobacter chroococcum NCIMB 8003</name>
    <dbReference type="NCBI Taxonomy" id="1328314"/>
    <lineage>
        <taxon>Bacteria</taxon>
        <taxon>Pseudomonadati</taxon>
        <taxon>Pseudomonadota</taxon>
        <taxon>Gammaproteobacteria</taxon>
        <taxon>Pseudomonadales</taxon>
        <taxon>Pseudomonadaceae</taxon>
        <taxon>Azotobacter</taxon>
    </lineage>
</organism>
<sequence length="314" mass="35538">MTANDSPERTKQRVSEEQRRRVLDLRRRMSLREVATATGLPLGTVKTLVSRSGAFRDNLEHRAFFTLPPFRPSASTDLSTRAAPPQRTITGDKEVDALLWLRECIETGDEALIGLALEASKRIATPHKELDQRFREWEWKPYRLGLKPGIPPFRFHGLHELEGLARDSLALAKDRAEAAGRFGNVNADTDQEHWCCVVLAGMEPNDFDAYDDDEAAERFKAHPERLPHTLADCLHELDYWRDLWRLRRASPEAPGAYAYQGPGEASARRFFVEGLLAEIRPRNRDEAKAVLRYATAHKLFEGCAGDAILENLIG</sequence>
<dbReference type="HOGENOM" id="CLU_063201_0_0_6"/>
<dbReference type="AlphaFoldDB" id="A0A0C4WJT6"/>
<dbReference type="KEGG" id="acx:Achr_8360"/>
<dbReference type="InterPro" id="IPR036388">
    <property type="entry name" value="WH-like_DNA-bd_sf"/>
</dbReference>
<evidence type="ECO:0000313" key="1">
    <source>
        <dbReference type="EMBL" id="AJE20324.1"/>
    </source>
</evidence>
<dbReference type="Gene3D" id="1.10.10.10">
    <property type="entry name" value="Winged helix-like DNA-binding domain superfamily/Winged helix DNA-binding domain"/>
    <property type="match status" value="1"/>
</dbReference>
<protein>
    <submittedName>
        <fullName evidence="1">Uncharacterized protein</fullName>
    </submittedName>
</protein>
<dbReference type="RefSeq" id="WP_052263859.1">
    <property type="nucleotide sequence ID" value="NZ_CP010415.1"/>
</dbReference>
<evidence type="ECO:0000313" key="2">
    <source>
        <dbReference type="Proteomes" id="UP000068210"/>
    </source>
</evidence>
<name>A0A0C4WJT6_9GAMM</name>
<keyword evidence="2" id="KW-1185">Reference proteome</keyword>
<gene>
    <name evidence="1" type="ORF">Achr_8360</name>
</gene>
<reference evidence="1 2" key="1">
    <citation type="journal article" date="2015" name="PLoS ONE">
        <title>Azotobacter Genomes: The Genome of Azotobacter chroococcum NCIMB 8003 (ATCC 4412).</title>
        <authorList>
            <person name="Robson R.L."/>
            <person name="Jones R."/>
            <person name="Robson R.M."/>
            <person name="Schwartz A."/>
            <person name="Richardson T.H."/>
        </authorList>
    </citation>
    <scope>NUCLEOTIDE SEQUENCE [LARGE SCALE GENOMIC DNA]</scope>
    <source>
        <strain evidence="1 2">NCIMB 8003</strain>
    </source>
</reference>
<dbReference type="STRING" id="1328314.Achr_8360"/>
<accession>A0A0C4WJT6</accession>